<organism evidence="8">
    <name type="scientific">Hydatigena taeniaeformis</name>
    <name type="common">Feline tapeworm</name>
    <name type="synonym">Taenia taeniaeformis</name>
    <dbReference type="NCBI Taxonomy" id="6205"/>
    <lineage>
        <taxon>Eukaryota</taxon>
        <taxon>Metazoa</taxon>
        <taxon>Spiralia</taxon>
        <taxon>Lophotrochozoa</taxon>
        <taxon>Platyhelminthes</taxon>
        <taxon>Cestoda</taxon>
        <taxon>Eucestoda</taxon>
        <taxon>Cyclophyllidea</taxon>
        <taxon>Taeniidae</taxon>
        <taxon>Hydatigera</taxon>
    </lineage>
</organism>
<keyword evidence="3" id="KW-0808">Transferase</keyword>
<dbReference type="InterPro" id="IPR050108">
    <property type="entry name" value="CDK"/>
</dbReference>
<proteinExistence type="predicted"/>
<dbReference type="GO" id="GO:0005634">
    <property type="term" value="C:nucleus"/>
    <property type="evidence" value="ECO:0007669"/>
    <property type="project" value="TreeGrafter"/>
</dbReference>
<dbReference type="SMART" id="SM00220">
    <property type="entry name" value="S_TKc"/>
    <property type="match status" value="1"/>
</dbReference>
<dbReference type="STRING" id="6205.A0A0R3WW13"/>
<evidence type="ECO:0000313" key="8">
    <source>
        <dbReference type="WBParaSite" id="TTAC_0000495301-mRNA-1"/>
    </source>
</evidence>
<protein>
    <recommendedName>
        <fullName evidence="1">cyclin-dependent kinase</fullName>
        <ecNumber evidence="1">2.7.11.22</ecNumber>
    </recommendedName>
</protein>
<evidence type="ECO:0000259" key="7">
    <source>
        <dbReference type="PROSITE" id="PS50011"/>
    </source>
</evidence>
<dbReference type="InterPro" id="IPR000719">
    <property type="entry name" value="Prot_kinase_dom"/>
</dbReference>
<dbReference type="AlphaFoldDB" id="A0A0R3WW13"/>
<keyword evidence="2" id="KW-0723">Serine/threonine-protein kinase</keyword>
<dbReference type="GO" id="GO:0007165">
    <property type="term" value="P:signal transduction"/>
    <property type="evidence" value="ECO:0007669"/>
    <property type="project" value="TreeGrafter"/>
</dbReference>
<dbReference type="GO" id="GO:0004693">
    <property type="term" value="F:cyclin-dependent protein serine/threonine kinase activity"/>
    <property type="evidence" value="ECO:0007669"/>
    <property type="project" value="UniProtKB-EC"/>
</dbReference>
<accession>A0A0R3WW13</accession>
<keyword evidence="5" id="KW-0418">Kinase</keyword>
<dbReference type="Gene3D" id="1.10.510.10">
    <property type="entry name" value="Transferase(Phosphotransferase) domain 1"/>
    <property type="match status" value="1"/>
</dbReference>
<dbReference type="PANTHER" id="PTHR24056">
    <property type="entry name" value="CELL DIVISION PROTEIN KINASE"/>
    <property type="match status" value="1"/>
</dbReference>
<dbReference type="EC" id="2.7.11.22" evidence="1"/>
<dbReference type="SUPFAM" id="SSF56112">
    <property type="entry name" value="Protein kinase-like (PK-like)"/>
    <property type="match status" value="1"/>
</dbReference>
<evidence type="ECO:0000256" key="3">
    <source>
        <dbReference type="ARBA" id="ARBA00022679"/>
    </source>
</evidence>
<sequence>LGFFALLSSSDFQSLIQNPVSQHSKNLKVSNICVIQILWRKCQPQITCLEIIYEHNAIFLIRDYLHLSLRHYIDICDKGIGLPRQTVKSFMYQMLQALQYCHERLIIHRNLKPQNVMVDPTELTVKLTDFELCTTFGYPHRRLEHEVTHTVLLMP</sequence>
<dbReference type="GO" id="GO:0005524">
    <property type="term" value="F:ATP binding"/>
    <property type="evidence" value="ECO:0007669"/>
    <property type="project" value="UniProtKB-KW"/>
</dbReference>
<evidence type="ECO:0000256" key="5">
    <source>
        <dbReference type="ARBA" id="ARBA00022777"/>
    </source>
</evidence>
<evidence type="ECO:0000256" key="6">
    <source>
        <dbReference type="ARBA" id="ARBA00022840"/>
    </source>
</evidence>
<dbReference type="GO" id="GO:0030332">
    <property type="term" value="F:cyclin binding"/>
    <property type="evidence" value="ECO:0007669"/>
    <property type="project" value="TreeGrafter"/>
</dbReference>
<dbReference type="PANTHER" id="PTHR24056:SF254">
    <property type="entry name" value="CYCLIN-DEPENDENT KINASE 2"/>
    <property type="match status" value="1"/>
</dbReference>
<dbReference type="InterPro" id="IPR011009">
    <property type="entry name" value="Kinase-like_dom_sf"/>
</dbReference>
<evidence type="ECO:0000256" key="4">
    <source>
        <dbReference type="ARBA" id="ARBA00022741"/>
    </source>
</evidence>
<reference evidence="8" key="1">
    <citation type="submission" date="2017-02" db="UniProtKB">
        <authorList>
            <consortium name="WormBaseParasite"/>
        </authorList>
    </citation>
    <scope>IDENTIFICATION</scope>
</reference>
<dbReference type="GO" id="GO:0010468">
    <property type="term" value="P:regulation of gene expression"/>
    <property type="evidence" value="ECO:0007669"/>
    <property type="project" value="TreeGrafter"/>
</dbReference>
<dbReference type="GO" id="GO:0000307">
    <property type="term" value="C:cyclin-dependent protein kinase holoenzyme complex"/>
    <property type="evidence" value="ECO:0007669"/>
    <property type="project" value="TreeGrafter"/>
</dbReference>
<dbReference type="Pfam" id="PF00069">
    <property type="entry name" value="Pkinase"/>
    <property type="match status" value="1"/>
</dbReference>
<name>A0A0R3WW13_HYDTA</name>
<dbReference type="GO" id="GO:0000082">
    <property type="term" value="P:G1/S transition of mitotic cell cycle"/>
    <property type="evidence" value="ECO:0007669"/>
    <property type="project" value="TreeGrafter"/>
</dbReference>
<keyword evidence="6" id="KW-0067">ATP-binding</keyword>
<dbReference type="PROSITE" id="PS50011">
    <property type="entry name" value="PROTEIN_KINASE_DOM"/>
    <property type="match status" value="1"/>
</dbReference>
<dbReference type="WBParaSite" id="TTAC_0000495301-mRNA-1">
    <property type="protein sequence ID" value="TTAC_0000495301-mRNA-1"/>
    <property type="gene ID" value="TTAC_0000495301"/>
</dbReference>
<keyword evidence="4" id="KW-0547">Nucleotide-binding</keyword>
<evidence type="ECO:0000256" key="2">
    <source>
        <dbReference type="ARBA" id="ARBA00022527"/>
    </source>
</evidence>
<evidence type="ECO:0000256" key="1">
    <source>
        <dbReference type="ARBA" id="ARBA00012425"/>
    </source>
</evidence>
<feature type="domain" description="Protein kinase" evidence="7">
    <location>
        <begin position="1"/>
        <end position="155"/>
    </location>
</feature>
<dbReference type="GO" id="GO:0010389">
    <property type="term" value="P:regulation of G2/M transition of mitotic cell cycle"/>
    <property type="evidence" value="ECO:0007669"/>
    <property type="project" value="TreeGrafter"/>
</dbReference>
<dbReference type="GO" id="GO:0005737">
    <property type="term" value="C:cytoplasm"/>
    <property type="evidence" value="ECO:0007669"/>
    <property type="project" value="TreeGrafter"/>
</dbReference>